<accession>A0A368R6R5</accession>
<gene>
    <name evidence="1" type="ORF">SETIT_5G201000v2</name>
</gene>
<dbReference type="OrthoDB" id="630044at2759"/>
<dbReference type="EMBL" id="CM003532">
    <property type="protein sequence ID" value="RCV25877.1"/>
    <property type="molecule type" value="Genomic_DNA"/>
</dbReference>
<protein>
    <submittedName>
        <fullName evidence="1">Uncharacterized protein</fullName>
    </submittedName>
</protein>
<evidence type="ECO:0000313" key="1">
    <source>
        <dbReference type="EMBL" id="RCV25877.1"/>
    </source>
</evidence>
<reference evidence="1" key="1">
    <citation type="journal article" date="2012" name="Nat. Biotechnol.">
        <title>Reference genome sequence of the model plant Setaria.</title>
        <authorList>
            <person name="Bennetzen J.L."/>
            <person name="Schmutz J."/>
            <person name="Wang H."/>
            <person name="Percifield R."/>
            <person name="Hawkins J."/>
            <person name="Pontaroli A.C."/>
            <person name="Estep M."/>
            <person name="Feng L."/>
            <person name="Vaughn J.N."/>
            <person name="Grimwood J."/>
            <person name="Jenkins J."/>
            <person name="Barry K."/>
            <person name="Lindquist E."/>
            <person name="Hellsten U."/>
            <person name="Deshpande S."/>
            <person name="Wang X."/>
            <person name="Wu X."/>
            <person name="Mitros T."/>
            <person name="Triplett J."/>
            <person name="Yang X."/>
            <person name="Ye C.Y."/>
            <person name="Mauro-Herrera M."/>
            <person name="Wang L."/>
            <person name="Li P."/>
            <person name="Sharma M."/>
            <person name="Sharma R."/>
            <person name="Ronald P.C."/>
            <person name="Panaud O."/>
            <person name="Kellogg E.A."/>
            <person name="Brutnell T.P."/>
            <person name="Doust A.N."/>
            <person name="Tuskan G.A."/>
            <person name="Rokhsar D."/>
            <person name="Devos K.M."/>
        </authorList>
    </citation>
    <scope>NUCLEOTIDE SEQUENCE [LARGE SCALE GENOMIC DNA]</scope>
    <source>
        <strain evidence="1">Yugu1</strain>
    </source>
</reference>
<sequence>MANFAARIKDKFLGLVDRVAGYGRIGGEKDKVQEPAKLHSVQVIAYALRLDLEEQNPLWEKDLRRGPINAAGRFMA</sequence>
<name>A0A368R6R5_SETIT</name>
<dbReference type="AlphaFoldDB" id="A0A368R6R5"/>
<organism evidence="1">
    <name type="scientific">Setaria italica</name>
    <name type="common">Foxtail millet</name>
    <name type="synonym">Panicum italicum</name>
    <dbReference type="NCBI Taxonomy" id="4555"/>
    <lineage>
        <taxon>Eukaryota</taxon>
        <taxon>Viridiplantae</taxon>
        <taxon>Streptophyta</taxon>
        <taxon>Embryophyta</taxon>
        <taxon>Tracheophyta</taxon>
        <taxon>Spermatophyta</taxon>
        <taxon>Magnoliopsida</taxon>
        <taxon>Liliopsida</taxon>
        <taxon>Poales</taxon>
        <taxon>Poaceae</taxon>
        <taxon>PACMAD clade</taxon>
        <taxon>Panicoideae</taxon>
        <taxon>Panicodae</taxon>
        <taxon>Paniceae</taxon>
        <taxon>Cenchrinae</taxon>
        <taxon>Setaria</taxon>
    </lineage>
</organism>
<proteinExistence type="predicted"/>
<reference evidence="1" key="2">
    <citation type="submission" date="2015-07" db="EMBL/GenBank/DDBJ databases">
        <authorList>
            <person name="Noorani M."/>
        </authorList>
    </citation>
    <scope>NUCLEOTIDE SEQUENCE</scope>
    <source>
        <strain evidence="1">Yugu1</strain>
    </source>
</reference>